<comment type="caution">
    <text evidence="1">The sequence shown here is derived from an EMBL/GenBank/DDBJ whole genome shotgun (WGS) entry which is preliminary data.</text>
</comment>
<protein>
    <submittedName>
        <fullName evidence="1">Uncharacterized protein</fullName>
    </submittedName>
</protein>
<organism evidence="1 2">
    <name type="scientific">Ensete ventricosum</name>
    <name type="common">Abyssinian banana</name>
    <name type="synonym">Musa ensete</name>
    <dbReference type="NCBI Taxonomy" id="4639"/>
    <lineage>
        <taxon>Eukaryota</taxon>
        <taxon>Viridiplantae</taxon>
        <taxon>Streptophyta</taxon>
        <taxon>Embryophyta</taxon>
        <taxon>Tracheophyta</taxon>
        <taxon>Spermatophyta</taxon>
        <taxon>Magnoliopsida</taxon>
        <taxon>Liliopsida</taxon>
        <taxon>Zingiberales</taxon>
        <taxon>Musaceae</taxon>
        <taxon>Ensete</taxon>
    </lineage>
</organism>
<evidence type="ECO:0000313" key="2">
    <source>
        <dbReference type="Proteomes" id="UP000287651"/>
    </source>
</evidence>
<evidence type="ECO:0000313" key="1">
    <source>
        <dbReference type="EMBL" id="RRT78845.1"/>
    </source>
</evidence>
<name>A0A427ARL3_ENSVE</name>
<proteinExistence type="predicted"/>
<gene>
    <name evidence="1" type="ORF">B296_00015871</name>
</gene>
<reference evidence="1 2" key="1">
    <citation type="journal article" date="2014" name="Agronomy (Basel)">
        <title>A Draft Genome Sequence for Ensete ventricosum, the Drought-Tolerant Tree Against Hunger.</title>
        <authorList>
            <person name="Harrison J."/>
            <person name="Moore K.A."/>
            <person name="Paszkiewicz K."/>
            <person name="Jones T."/>
            <person name="Grant M."/>
            <person name="Ambacheew D."/>
            <person name="Muzemil S."/>
            <person name="Studholme D.J."/>
        </authorList>
    </citation>
    <scope>NUCLEOTIDE SEQUENCE [LARGE SCALE GENOMIC DNA]</scope>
</reference>
<accession>A0A427ARL3</accession>
<dbReference type="Proteomes" id="UP000287651">
    <property type="component" value="Unassembled WGS sequence"/>
</dbReference>
<sequence>MNRLAPGLEGSSAGVGNDQGWLWLWGLDGNSVSMGRNHCYDLLEGSIDRCAWDVRWLRRVRLRWTEERGSVGAVNEGGRWLWWLLSMLVAKKKQWWHGWEQHH</sequence>
<dbReference type="EMBL" id="AMZH03001571">
    <property type="protein sequence ID" value="RRT78845.1"/>
    <property type="molecule type" value="Genomic_DNA"/>
</dbReference>
<dbReference type="AlphaFoldDB" id="A0A427ARL3"/>